<proteinExistence type="predicted"/>
<comment type="caution">
    <text evidence="1">The sequence shown here is derived from an EMBL/GenBank/DDBJ whole genome shotgun (WGS) entry which is preliminary data.</text>
</comment>
<accession>A0ACA9P266</accession>
<name>A0ACA9P266_9GLOM</name>
<gene>
    <name evidence="1" type="ORF">DHETER_LOCUS10835</name>
</gene>
<feature type="non-terminal residue" evidence="1">
    <location>
        <position position="107"/>
    </location>
</feature>
<evidence type="ECO:0000313" key="2">
    <source>
        <dbReference type="Proteomes" id="UP000789702"/>
    </source>
</evidence>
<evidence type="ECO:0000313" key="1">
    <source>
        <dbReference type="EMBL" id="CAG8684507.1"/>
    </source>
</evidence>
<sequence>MNFEVEEFLRIEGESVALAVVIEESPYIKGLIFEVDLVEMLKSIGAKDHWYNRGLSMDSFTPGAIDAALEIAEPLEPSELLDPLEQLPTYPIIVTDVDRLPKYLINA</sequence>
<organism evidence="1 2">
    <name type="scientific">Dentiscutata heterogama</name>
    <dbReference type="NCBI Taxonomy" id="1316150"/>
    <lineage>
        <taxon>Eukaryota</taxon>
        <taxon>Fungi</taxon>
        <taxon>Fungi incertae sedis</taxon>
        <taxon>Mucoromycota</taxon>
        <taxon>Glomeromycotina</taxon>
        <taxon>Glomeromycetes</taxon>
        <taxon>Diversisporales</taxon>
        <taxon>Gigasporaceae</taxon>
        <taxon>Dentiscutata</taxon>
    </lineage>
</organism>
<dbReference type="Proteomes" id="UP000789702">
    <property type="component" value="Unassembled WGS sequence"/>
</dbReference>
<keyword evidence="2" id="KW-1185">Reference proteome</keyword>
<reference evidence="1" key="1">
    <citation type="submission" date="2021-06" db="EMBL/GenBank/DDBJ databases">
        <authorList>
            <person name="Kallberg Y."/>
            <person name="Tangrot J."/>
            <person name="Rosling A."/>
        </authorList>
    </citation>
    <scope>NUCLEOTIDE SEQUENCE</scope>
    <source>
        <strain evidence="1">IL203A</strain>
    </source>
</reference>
<dbReference type="EMBL" id="CAJVPU010022177">
    <property type="protein sequence ID" value="CAG8684507.1"/>
    <property type="molecule type" value="Genomic_DNA"/>
</dbReference>
<protein>
    <submittedName>
        <fullName evidence="1">2327_t:CDS:1</fullName>
    </submittedName>
</protein>